<dbReference type="EMBL" id="QGLP01000005">
    <property type="protein sequence ID" value="PXZ04351.1"/>
    <property type="molecule type" value="Genomic_DNA"/>
</dbReference>
<evidence type="ECO:0000313" key="2">
    <source>
        <dbReference type="EMBL" id="PXZ04351.1"/>
    </source>
</evidence>
<dbReference type="RefSeq" id="WP_110423668.1">
    <property type="nucleotide sequence ID" value="NZ_QGLP01000005.1"/>
</dbReference>
<evidence type="ECO:0000313" key="3">
    <source>
        <dbReference type="Proteomes" id="UP000247483"/>
    </source>
</evidence>
<feature type="domain" description="Phage head morphogenesis" evidence="1">
    <location>
        <begin position="183"/>
        <end position="291"/>
    </location>
</feature>
<name>A0A2V4DZI8_9GAMM</name>
<proteinExistence type="predicted"/>
<dbReference type="Proteomes" id="UP000247483">
    <property type="component" value="Unassembled WGS sequence"/>
</dbReference>
<organism evidence="2 3">
    <name type="scientific">Gilliamella apicola</name>
    <dbReference type="NCBI Taxonomy" id="1196095"/>
    <lineage>
        <taxon>Bacteria</taxon>
        <taxon>Pseudomonadati</taxon>
        <taxon>Pseudomonadota</taxon>
        <taxon>Gammaproteobacteria</taxon>
        <taxon>Orbales</taxon>
        <taxon>Orbaceae</taxon>
        <taxon>Gilliamella</taxon>
    </lineage>
</organism>
<evidence type="ECO:0000259" key="1">
    <source>
        <dbReference type="Pfam" id="PF04233"/>
    </source>
</evidence>
<protein>
    <recommendedName>
        <fullName evidence="1">Phage head morphogenesis domain-containing protein</fullName>
    </recommendedName>
</protein>
<comment type="caution">
    <text evidence="2">The sequence shown here is derived from an EMBL/GenBank/DDBJ whole genome shotgun (WGS) entry which is preliminary data.</text>
</comment>
<dbReference type="AlphaFoldDB" id="A0A2V4DZI8"/>
<dbReference type="InterPro" id="IPR006528">
    <property type="entry name" value="Phage_head_morphogenesis_dom"/>
</dbReference>
<gene>
    <name evidence="2" type="ORF">DKK79_08305</name>
</gene>
<sequence>MKKPKLIQPIPKNPILPRSKTNPTLSNKQILQMRSEIKRRYKTIKQATIEYVQQSLTGFVQEPTKSAVFIKDTLYVVNADYRYLIDGNQLARVLTRIQEIVDESLVDGGIEKFWAGKFVVDMYKTGINRTFHNLSAQSPVYTQATSLESLLFSDAYIRRIGLAYTATFNDWKSVADDLKGDLGNVLSNVVARGINPRETADIISKRIDVSYSKAKAIAQTEQVGALRQATCDETKRVQEELGLKTGLLHLSALKPNSRATHVDRHGKVYTVEQVQEWYDENGNRFNCYCAQVAVLLNDKGEPYNKAYIERLQNDVNEWKSQNDKGVINPDFASVEEINKWASGKLTQICKIPSNVDFDELTQCIKLVSELQKRFNLPKFRYIGSLTADVYTYQQDEKMIAAFAPEVNSLLITPRSLSRKDILNDDIISRTANYKALSLNVAEYANHKTLKNIINQMEYLPWHAVPTPRGVYAHEMGHVLHKKYGIQLEEIAREGWYDGWAFVLSKYSQKEIDEFIAESFSLFIEDKLEAKKRLYPPLFEFFNLIDKAK</sequence>
<dbReference type="Pfam" id="PF04233">
    <property type="entry name" value="Phage_Mu_F"/>
    <property type="match status" value="1"/>
</dbReference>
<accession>A0A2V4DZI8</accession>
<reference evidence="2 3" key="1">
    <citation type="submission" date="2018-05" db="EMBL/GenBank/DDBJ databases">
        <title>Reference genomes for bee gut microbiota database.</title>
        <authorList>
            <person name="Ellegaard K.M."/>
        </authorList>
    </citation>
    <scope>NUCLEOTIDE SEQUENCE [LARGE SCALE GENOMIC DNA]</scope>
    <source>
        <strain evidence="2 3">ESL0177</strain>
    </source>
</reference>